<feature type="domain" description="Aspartate/glutamate/uridylate kinase" evidence="2">
    <location>
        <begin position="14"/>
        <end position="240"/>
    </location>
</feature>
<dbReference type="GO" id="GO:0009089">
    <property type="term" value="P:lysine biosynthetic process via diaminopimelate"/>
    <property type="evidence" value="ECO:0007669"/>
    <property type="project" value="TreeGrafter"/>
</dbReference>
<protein>
    <submittedName>
        <fullName evidence="3">Aspartate kinase</fullName>
        <ecNumber evidence="3">2.7.2.4</ecNumber>
    </submittedName>
</protein>
<evidence type="ECO:0000313" key="4">
    <source>
        <dbReference type="Proteomes" id="UP000000851"/>
    </source>
</evidence>
<accession>C7QKA7</accession>
<keyword evidence="4" id="KW-1185">Reference proteome</keyword>
<name>C7QKA7_CATAD</name>
<dbReference type="GO" id="GO:0005829">
    <property type="term" value="C:cytosol"/>
    <property type="evidence" value="ECO:0007669"/>
    <property type="project" value="TreeGrafter"/>
</dbReference>
<dbReference type="KEGG" id="cai:Caci_6327"/>
<dbReference type="HOGENOM" id="CLU_009116_3_0_11"/>
<keyword evidence="3" id="KW-0808">Transferase</keyword>
<dbReference type="eggNOG" id="COG0527">
    <property type="taxonomic scope" value="Bacteria"/>
</dbReference>
<dbReference type="Gene3D" id="3.40.1160.10">
    <property type="entry name" value="Acetylglutamate kinase-like"/>
    <property type="match status" value="1"/>
</dbReference>
<proteinExistence type="inferred from homology"/>
<dbReference type="InterPro" id="IPR036393">
    <property type="entry name" value="AceGlu_kinase-like_sf"/>
</dbReference>
<dbReference type="SUPFAM" id="SSF53633">
    <property type="entry name" value="Carbamate kinase-like"/>
    <property type="match status" value="1"/>
</dbReference>
<dbReference type="Proteomes" id="UP000000851">
    <property type="component" value="Chromosome"/>
</dbReference>
<reference evidence="3 4" key="1">
    <citation type="journal article" date="2009" name="Stand. Genomic Sci.">
        <title>Complete genome sequence of Catenulispora acidiphila type strain (ID 139908).</title>
        <authorList>
            <person name="Copeland A."/>
            <person name="Lapidus A."/>
            <person name="Glavina Del Rio T."/>
            <person name="Nolan M."/>
            <person name="Lucas S."/>
            <person name="Chen F."/>
            <person name="Tice H."/>
            <person name="Cheng J.F."/>
            <person name="Bruce D."/>
            <person name="Goodwin L."/>
            <person name="Pitluck S."/>
            <person name="Mikhailova N."/>
            <person name="Pati A."/>
            <person name="Ivanova N."/>
            <person name="Mavromatis K."/>
            <person name="Chen A."/>
            <person name="Palaniappan K."/>
            <person name="Chain P."/>
            <person name="Land M."/>
            <person name="Hauser L."/>
            <person name="Chang Y.J."/>
            <person name="Jeffries C.D."/>
            <person name="Chertkov O."/>
            <person name="Brettin T."/>
            <person name="Detter J.C."/>
            <person name="Han C."/>
            <person name="Ali Z."/>
            <person name="Tindall B.J."/>
            <person name="Goker M."/>
            <person name="Bristow J."/>
            <person name="Eisen J.A."/>
            <person name="Markowitz V."/>
            <person name="Hugenholtz P."/>
            <person name="Kyrpides N.C."/>
            <person name="Klenk H.P."/>
        </authorList>
    </citation>
    <scope>NUCLEOTIDE SEQUENCE [LARGE SCALE GENOMIC DNA]</scope>
    <source>
        <strain evidence="4">DSM 44928 / JCM 14897 / NBRC 102108 / NRRL B-24433 / ID139908</strain>
    </source>
</reference>
<comment type="similarity">
    <text evidence="1">Belongs to the aspartokinase family.</text>
</comment>
<sequence length="371" mass="38530">MNQPTVSQDGTPTTAVLKFGGSSFATLAAYQDIAVALAQRVQAENRRLAVVVSAMPGETESLRERLTGVNPHPADASTAGLLTLADTISAHLLAAALHEAGLRATVLAGHELGFTTDSTFMWARLQTADPAPLTAALAEHDVVVIPGGQAVDATGRPTWLGKNSSDLSALIVAATLGVSEVEIHSDVDGVYSCDPNAVTGTRLLSEISYDSAALMSLHGAKVLHRHAVRLAKQHGITIVCRLNKAPFPSGTTIGAHGSAASAVVVNKKSVVLEFEDAGAADIAHSTFHAQGLDSVRLETGAHVALTNGYLDLEGFGQRHALPPYHPAGIPVAEVSGSQVITTIVADVAEAVEVAQRIHDALYARTPELLTV</sequence>
<dbReference type="AlphaFoldDB" id="C7QKA7"/>
<dbReference type="RefSeq" id="WP_015794910.1">
    <property type="nucleotide sequence ID" value="NC_013131.1"/>
</dbReference>
<gene>
    <name evidence="3" type="ordered locus">Caci_6327</name>
</gene>
<dbReference type="Pfam" id="PF00696">
    <property type="entry name" value="AA_kinase"/>
    <property type="match status" value="1"/>
</dbReference>
<dbReference type="InterPro" id="IPR001048">
    <property type="entry name" value="Asp/Glu/Uridylate_kinase"/>
</dbReference>
<keyword evidence="3" id="KW-0418">Kinase</keyword>
<dbReference type="EMBL" id="CP001700">
    <property type="protein sequence ID" value="ACU75181.1"/>
    <property type="molecule type" value="Genomic_DNA"/>
</dbReference>
<dbReference type="GO" id="GO:0009090">
    <property type="term" value="P:homoserine biosynthetic process"/>
    <property type="evidence" value="ECO:0007669"/>
    <property type="project" value="TreeGrafter"/>
</dbReference>
<evidence type="ECO:0000259" key="2">
    <source>
        <dbReference type="Pfam" id="PF00696"/>
    </source>
</evidence>
<organism evidence="3 4">
    <name type="scientific">Catenulispora acidiphila (strain DSM 44928 / JCM 14897 / NBRC 102108 / NRRL B-24433 / ID139908)</name>
    <dbReference type="NCBI Taxonomy" id="479433"/>
    <lineage>
        <taxon>Bacteria</taxon>
        <taxon>Bacillati</taxon>
        <taxon>Actinomycetota</taxon>
        <taxon>Actinomycetes</taxon>
        <taxon>Catenulisporales</taxon>
        <taxon>Catenulisporaceae</taxon>
        <taxon>Catenulispora</taxon>
    </lineage>
</organism>
<dbReference type="PANTHER" id="PTHR21499:SF59">
    <property type="entry name" value="ASPARTOKINASE"/>
    <property type="match status" value="1"/>
</dbReference>
<dbReference type="InParanoid" id="C7QKA7"/>
<dbReference type="EC" id="2.7.2.4" evidence="3"/>
<dbReference type="GO" id="GO:0004072">
    <property type="term" value="F:aspartate kinase activity"/>
    <property type="evidence" value="ECO:0007669"/>
    <property type="project" value="UniProtKB-EC"/>
</dbReference>
<evidence type="ECO:0000313" key="3">
    <source>
        <dbReference type="EMBL" id="ACU75181.1"/>
    </source>
</evidence>
<dbReference type="GO" id="GO:0005524">
    <property type="term" value="F:ATP binding"/>
    <property type="evidence" value="ECO:0007669"/>
    <property type="project" value="UniProtKB-KW"/>
</dbReference>
<dbReference type="PANTHER" id="PTHR21499">
    <property type="entry name" value="ASPARTATE KINASE"/>
    <property type="match status" value="1"/>
</dbReference>
<dbReference type="STRING" id="479433.Caci_6327"/>
<evidence type="ECO:0000256" key="1">
    <source>
        <dbReference type="ARBA" id="ARBA00010122"/>
    </source>
</evidence>